<accession>G7ZUE5</accession>
<proteinExistence type="predicted"/>
<dbReference type="Proteomes" id="UP000002051">
    <property type="component" value="Unassembled WGS sequence"/>
</dbReference>
<feature type="compositionally biased region" description="Acidic residues" evidence="1">
    <location>
        <begin position="388"/>
        <end position="398"/>
    </location>
</feature>
<evidence type="ECO:0000313" key="3">
    <source>
        <dbReference type="EnsemblPlants" id="KEH17254"/>
    </source>
</evidence>
<feature type="region of interest" description="Disordered" evidence="1">
    <location>
        <begin position="362"/>
        <end position="398"/>
    </location>
</feature>
<feature type="compositionally biased region" description="Low complexity" evidence="1">
    <location>
        <begin position="103"/>
        <end position="112"/>
    </location>
</feature>
<dbReference type="EMBL" id="KL402754">
    <property type="protein sequence ID" value="KEH17254.1"/>
    <property type="molecule type" value="Genomic_DNA"/>
</dbReference>
<dbReference type="OMA" id="KKYTTHI"/>
<gene>
    <name evidence="2" type="ORF">MTR_0029s0140</name>
</gene>
<organism evidence="2 4">
    <name type="scientific">Medicago truncatula</name>
    <name type="common">Barrel medic</name>
    <name type="synonym">Medicago tribuloides</name>
    <dbReference type="NCBI Taxonomy" id="3880"/>
    <lineage>
        <taxon>Eukaryota</taxon>
        <taxon>Viridiplantae</taxon>
        <taxon>Streptophyta</taxon>
        <taxon>Embryophyta</taxon>
        <taxon>Tracheophyta</taxon>
        <taxon>Spermatophyta</taxon>
        <taxon>Magnoliopsida</taxon>
        <taxon>eudicotyledons</taxon>
        <taxon>Gunneridae</taxon>
        <taxon>Pentapetalae</taxon>
        <taxon>rosids</taxon>
        <taxon>fabids</taxon>
        <taxon>Fabales</taxon>
        <taxon>Fabaceae</taxon>
        <taxon>Papilionoideae</taxon>
        <taxon>50 kb inversion clade</taxon>
        <taxon>NPAAA clade</taxon>
        <taxon>Hologalegina</taxon>
        <taxon>IRL clade</taxon>
        <taxon>Trifolieae</taxon>
        <taxon>Medicago</taxon>
    </lineage>
</organism>
<feature type="compositionally biased region" description="Low complexity" evidence="1">
    <location>
        <begin position="120"/>
        <end position="139"/>
    </location>
</feature>
<reference evidence="3" key="3">
    <citation type="submission" date="2015-06" db="UniProtKB">
        <authorList>
            <consortium name="EnsemblPlants"/>
        </authorList>
    </citation>
    <scope>IDENTIFICATION</scope>
    <source>
        <strain evidence="3">cv. Jemalong A17</strain>
    </source>
</reference>
<evidence type="ECO:0000313" key="4">
    <source>
        <dbReference type="Proteomes" id="UP000002051"/>
    </source>
</evidence>
<evidence type="ECO:0000256" key="1">
    <source>
        <dbReference type="SAM" id="MobiDB-lite"/>
    </source>
</evidence>
<dbReference type="PaxDb" id="3880-AET05644"/>
<feature type="region of interest" description="Disordered" evidence="1">
    <location>
        <begin position="90"/>
        <end position="163"/>
    </location>
</feature>
<reference evidence="2 4" key="2">
    <citation type="journal article" date="2014" name="BMC Genomics">
        <title>An improved genome release (version Mt4.0) for the model legume Medicago truncatula.</title>
        <authorList>
            <person name="Tang H."/>
            <person name="Krishnakumar V."/>
            <person name="Bidwell S."/>
            <person name="Rosen B."/>
            <person name="Chan A."/>
            <person name="Zhou S."/>
            <person name="Gentzbittel L."/>
            <person name="Childs K.L."/>
            <person name="Yandell M."/>
            <person name="Gundlach H."/>
            <person name="Mayer K.F."/>
            <person name="Schwartz D.C."/>
            <person name="Town C.D."/>
        </authorList>
    </citation>
    <scope>GENOME REANNOTATION</scope>
    <source>
        <strain evidence="2">A17</strain>
        <strain evidence="3 4">cv. Jemalong A17</strain>
    </source>
</reference>
<dbReference type="HOGENOM" id="CLU_693315_0_0_1"/>
<feature type="region of interest" description="Disordered" evidence="1">
    <location>
        <begin position="1"/>
        <end position="72"/>
    </location>
</feature>
<name>G7ZUE5_MEDTR</name>
<feature type="compositionally biased region" description="Low complexity" evidence="1">
    <location>
        <begin position="37"/>
        <end position="57"/>
    </location>
</feature>
<protein>
    <submittedName>
        <fullName evidence="2 3">Uncharacterized protein</fullName>
    </submittedName>
</protein>
<dbReference type="EnsemblPlants" id="KEH17254">
    <property type="protein sequence ID" value="KEH17254"/>
    <property type="gene ID" value="MTR_0029s0140"/>
</dbReference>
<keyword evidence="4" id="KW-1185">Reference proteome</keyword>
<feature type="compositionally biased region" description="Pro residues" evidence="1">
    <location>
        <begin position="90"/>
        <end position="102"/>
    </location>
</feature>
<feature type="compositionally biased region" description="Pro residues" evidence="1">
    <location>
        <begin position="140"/>
        <end position="156"/>
    </location>
</feature>
<feature type="compositionally biased region" description="Polar residues" evidence="1">
    <location>
        <begin position="362"/>
        <end position="373"/>
    </location>
</feature>
<evidence type="ECO:0000313" key="2">
    <source>
        <dbReference type="EMBL" id="KEH17254.1"/>
    </source>
</evidence>
<feature type="compositionally biased region" description="Basic residues" evidence="1">
    <location>
        <begin position="1"/>
        <end position="18"/>
    </location>
</feature>
<sequence length="398" mass="44658">MPPKQKQKSKGNNRKKYTTHIVDAATEARLNPMPNISTASSSQGSPGSSQASVAAPAMGSAPPPTYIYPPLHLGYYGTVPPFGTFPPPSYQFPPYSIPPQNHPLPQQQQIPPQQNPPFPQQQQIPPQQNSPFPQQQIPPQQNPPFPQQQQNPPQPQQQPQQENVVEEGGGELVMFHDVIPDYPRDSLRRYILKPSGNSFLPCKPAAEAIKSIIHNCYGHFWKTYGDLDDNEKDRWFSILIVIEEYDRQLAEAISQGSTIDHSLTFNTWKKVVGDKKKGKLYGLGNLAANYRKGSVASTLRLTLNQGEGTSQQPQLTPEMRELIHRLSQEQFSQQMASQAALVQELINRQRLYEEQLTRLMQAQDQAPSHTQAPVLSPNVEPYPVYKEDDVDDADDVED</sequence>
<dbReference type="AlphaFoldDB" id="G7ZUE5"/>
<reference evidence="2 4" key="1">
    <citation type="journal article" date="2011" name="Nature">
        <title>The Medicago genome provides insight into the evolution of rhizobial symbioses.</title>
        <authorList>
            <person name="Young N.D."/>
            <person name="Debelle F."/>
            <person name="Oldroyd G.E."/>
            <person name="Geurts R."/>
            <person name="Cannon S.B."/>
            <person name="Udvardi M.K."/>
            <person name="Benedito V.A."/>
            <person name="Mayer K.F."/>
            <person name="Gouzy J."/>
            <person name="Schoof H."/>
            <person name="Van de Peer Y."/>
            <person name="Proost S."/>
            <person name="Cook D.R."/>
            <person name="Meyers B.C."/>
            <person name="Spannagl M."/>
            <person name="Cheung F."/>
            <person name="De Mita S."/>
            <person name="Krishnakumar V."/>
            <person name="Gundlach H."/>
            <person name="Zhou S."/>
            <person name="Mudge J."/>
            <person name="Bharti A.K."/>
            <person name="Murray J.D."/>
            <person name="Naoumkina M.A."/>
            <person name="Rosen B."/>
            <person name="Silverstein K.A."/>
            <person name="Tang H."/>
            <person name="Rombauts S."/>
            <person name="Zhao P.X."/>
            <person name="Zhou P."/>
            <person name="Barbe V."/>
            <person name="Bardou P."/>
            <person name="Bechner M."/>
            <person name="Bellec A."/>
            <person name="Berger A."/>
            <person name="Berges H."/>
            <person name="Bidwell S."/>
            <person name="Bisseling T."/>
            <person name="Choisne N."/>
            <person name="Couloux A."/>
            <person name="Denny R."/>
            <person name="Deshpande S."/>
            <person name="Dai X."/>
            <person name="Doyle J.J."/>
            <person name="Dudez A.M."/>
            <person name="Farmer A.D."/>
            <person name="Fouteau S."/>
            <person name="Franken C."/>
            <person name="Gibelin C."/>
            <person name="Gish J."/>
            <person name="Goldstein S."/>
            <person name="Gonzalez A.J."/>
            <person name="Green P.J."/>
            <person name="Hallab A."/>
            <person name="Hartog M."/>
            <person name="Hua A."/>
            <person name="Humphray S.J."/>
            <person name="Jeong D.H."/>
            <person name="Jing Y."/>
            <person name="Jocker A."/>
            <person name="Kenton S.M."/>
            <person name="Kim D.J."/>
            <person name="Klee K."/>
            <person name="Lai H."/>
            <person name="Lang C."/>
            <person name="Lin S."/>
            <person name="Macmil S.L."/>
            <person name="Magdelenat G."/>
            <person name="Matthews L."/>
            <person name="McCorrison J."/>
            <person name="Monaghan E.L."/>
            <person name="Mun J.H."/>
            <person name="Najar F.Z."/>
            <person name="Nicholson C."/>
            <person name="Noirot C."/>
            <person name="O'Bleness M."/>
            <person name="Paule C.R."/>
            <person name="Poulain J."/>
            <person name="Prion F."/>
            <person name="Qin B."/>
            <person name="Qu C."/>
            <person name="Retzel E.F."/>
            <person name="Riddle C."/>
            <person name="Sallet E."/>
            <person name="Samain S."/>
            <person name="Samson N."/>
            <person name="Sanders I."/>
            <person name="Saurat O."/>
            <person name="Scarpelli C."/>
            <person name="Schiex T."/>
            <person name="Segurens B."/>
            <person name="Severin A.J."/>
            <person name="Sherrier D.J."/>
            <person name="Shi R."/>
            <person name="Sims S."/>
            <person name="Singer S.R."/>
            <person name="Sinharoy S."/>
            <person name="Sterck L."/>
            <person name="Viollet A."/>
            <person name="Wang B.B."/>
            <person name="Wang K."/>
            <person name="Wang M."/>
            <person name="Wang X."/>
            <person name="Warfsmann J."/>
            <person name="Weissenbach J."/>
            <person name="White D.D."/>
            <person name="White J.D."/>
            <person name="Wiley G.B."/>
            <person name="Wincker P."/>
            <person name="Xing Y."/>
            <person name="Yang L."/>
            <person name="Yao Z."/>
            <person name="Ying F."/>
            <person name="Zhai J."/>
            <person name="Zhou L."/>
            <person name="Zuber A."/>
            <person name="Denarie J."/>
            <person name="Dixon R.A."/>
            <person name="May G.D."/>
            <person name="Schwartz D.C."/>
            <person name="Rogers J."/>
            <person name="Quetier F."/>
            <person name="Town C.D."/>
            <person name="Roe B.A."/>
        </authorList>
    </citation>
    <scope>NUCLEOTIDE SEQUENCE [LARGE SCALE GENOMIC DNA]</scope>
    <source>
        <strain evidence="2">A17</strain>
        <strain evidence="3 4">cv. Jemalong A17</strain>
    </source>
</reference>